<feature type="region of interest" description="Disordered" evidence="1">
    <location>
        <begin position="370"/>
        <end position="477"/>
    </location>
</feature>
<feature type="compositionally biased region" description="Polar residues" evidence="1">
    <location>
        <begin position="79"/>
        <end position="94"/>
    </location>
</feature>
<reference evidence="2" key="2">
    <citation type="submission" date="2017-10" db="EMBL/GenBank/DDBJ databases">
        <title>Ladona fulva Genome sequencing and assembly.</title>
        <authorList>
            <person name="Murali S."/>
            <person name="Richards S."/>
            <person name="Bandaranaike D."/>
            <person name="Bellair M."/>
            <person name="Blankenburg K."/>
            <person name="Chao H."/>
            <person name="Dinh H."/>
            <person name="Doddapaneni H."/>
            <person name="Dugan-Rocha S."/>
            <person name="Elkadiri S."/>
            <person name="Gnanaolivu R."/>
            <person name="Hernandez B."/>
            <person name="Skinner E."/>
            <person name="Javaid M."/>
            <person name="Lee S."/>
            <person name="Li M."/>
            <person name="Ming W."/>
            <person name="Munidasa M."/>
            <person name="Muniz J."/>
            <person name="Nguyen L."/>
            <person name="Hughes D."/>
            <person name="Osuji N."/>
            <person name="Pu L.-L."/>
            <person name="Puazo M."/>
            <person name="Qu C."/>
            <person name="Quiroz J."/>
            <person name="Raj R."/>
            <person name="Weissenberger G."/>
            <person name="Xin Y."/>
            <person name="Zou X."/>
            <person name="Han Y."/>
            <person name="Worley K."/>
            <person name="Muzny D."/>
            <person name="Gibbs R."/>
        </authorList>
    </citation>
    <scope>NUCLEOTIDE SEQUENCE</scope>
    <source>
        <strain evidence="2">Sampled in the wild</strain>
    </source>
</reference>
<dbReference type="EMBL" id="KZ308608">
    <property type="protein sequence ID" value="KAG8232265.1"/>
    <property type="molecule type" value="Genomic_DNA"/>
</dbReference>
<feature type="region of interest" description="Disordered" evidence="1">
    <location>
        <begin position="260"/>
        <end position="286"/>
    </location>
</feature>
<gene>
    <name evidence="2" type="ORF">J437_LFUL011752</name>
</gene>
<feature type="compositionally biased region" description="Low complexity" evidence="1">
    <location>
        <begin position="418"/>
        <end position="430"/>
    </location>
</feature>
<evidence type="ECO:0000313" key="3">
    <source>
        <dbReference type="Proteomes" id="UP000792457"/>
    </source>
</evidence>
<feature type="compositionally biased region" description="Polar residues" evidence="1">
    <location>
        <begin position="24"/>
        <end position="33"/>
    </location>
</feature>
<feature type="region of interest" description="Disordered" evidence="1">
    <location>
        <begin position="1"/>
        <end position="94"/>
    </location>
</feature>
<feature type="region of interest" description="Disordered" evidence="1">
    <location>
        <begin position="672"/>
        <end position="691"/>
    </location>
</feature>
<feature type="compositionally biased region" description="Polar residues" evidence="1">
    <location>
        <begin position="316"/>
        <end position="328"/>
    </location>
</feature>
<feature type="compositionally biased region" description="Polar residues" evidence="1">
    <location>
        <begin position="676"/>
        <end position="685"/>
    </location>
</feature>
<keyword evidence="3" id="KW-1185">Reference proteome</keyword>
<proteinExistence type="predicted"/>
<feature type="compositionally biased region" description="Polar residues" evidence="1">
    <location>
        <begin position="441"/>
        <end position="470"/>
    </location>
</feature>
<feature type="region of interest" description="Disordered" evidence="1">
    <location>
        <begin position="184"/>
        <end position="235"/>
    </location>
</feature>
<feature type="compositionally biased region" description="Gly residues" evidence="1">
    <location>
        <begin position="376"/>
        <end position="385"/>
    </location>
</feature>
<accession>A0A8K0P1G9</accession>
<evidence type="ECO:0000313" key="2">
    <source>
        <dbReference type="EMBL" id="KAG8232265.1"/>
    </source>
</evidence>
<feature type="compositionally biased region" description="Basic and acidic residues" evidence="1">
    <location>
        <begin position="68"/>
        <end position="78"/>
    </location>
</feature>
<comment type="caution">
    <text evidence="2">The sequence shown here is derived from an EMBL/GenBank/DDBJ whole genome shotgun (WGS) entry which is preliminary data.</text>
</comment>
<reference evidence="2" key="1">
    <citation type="submission" date="2013-04" db="EMBL/GenBank/DDBJ databases">
        <authorList>
            <person name="Qu J."/>
            <person name="Murali S.C."/>
            <person name="Bandaranaike D."/>
            <person name="Bellair M."/>
            <person name="Blankenburg K."/>
            <person name="Chao H."/>
            <person name="Dinh H."/>
            <person name="Doddapaneni H."/>
            <person name="Downs B."/>
            <person name="Dugan-Rocha S."/>
            <person name="Elkadiri S."/>
            <person name="Gnanaolivu R.D."/>
            <person name="Hernandez B."/>
            <person name="Javaid M."/>
            <person name="Jayaseelan J.C."/>
            <person name="Lee S."/>
            <person name="Li M."/>
            <person name="Ming W."/>
            <person name="Munidasa M."/>
            <person name="Muniz J."/>
            <person name="Nguyen L."/>
            <person name="Ongeri F."/>
            <person name="Osuji N."/>
            <person name="Pu L.-L."/>
            <person name="Puazo M."/>
            <person name="Qu C."/>
            <person name="Quiroz J."/>
            <person name="Raj R."/>
            <person name="Weissenberger G."/>
            <person name="Xin Y."/>
            <person name="Zou X."/>
            <person name="Han Y."/>
            <person name="Richards S."/>
            <person name="Worley K."/>
            <person name="Muzny D."/>
            <person name="Gibbs R."/>
        </authorList>
    </citation>
    <scope>NUCLEOTIDE SEQUENCE</scope>
    <source>
        <strain evidence="2">Sampled in the wild</strain>
    </source>
</reference>
<organism evidence="2 3">
    <name type="scientific">Ladona fulva</name>
    <name type="common">Scarce chaser dragonfly</name>
    <name type="synonym">Libellula fulva</name>
    <dbReference type="NCBI Taxonomy" id="123851"/>
    <lineage>
        <taxon>Eukaryota</taxon>
        <taxon>Metazoa</taxon>
        <taxon>Ecdysozoa</taxon>
        <taxon>Arthropoda</taxon>
        <taxon>Hexapoda</taxon>
        <taxon>Insecta</taxon>
        <taxon>Pterygota</taxon>
        <taxon>Palaeoptera</taxon>
        <taxon>Odonata</taxon>
        <taxon>Epiprocta</taxon>
        <taxon>Anisoptera</taxon>
        <taxon>Libelluloidea</taxon>
        <taxon>Libellulidae</taxon>
        <taxon>Ladona</taxon>
    </lineage>
</organism>
<feature type="compositionally biased region" description="Basic and acidic residues" evidence="1">
    <location>
        <begin position="1"/>
        <end position="11"/>
    </location>
</feature>
<feature type="region of interest" description="Disordered" evidence="1">
    <location>
        <begin position="114"/>
        <end position="133"/>
    </location>
</feature>
<dbReference type="AlphaFoldDB" id="A0A8K0P1G9"/>
<protein>
    <submittedName>
        <fullName evidence="2">Uncharacterized protein</fullName>
    </submittedName>
</protein>
<feature type="region of interest" description="Disordered" evidence="1">
    <location>
        <begin position="314"/>
        <end position="355"/>
    </location>
</feature>
<dbReference type="Proteomes" id="UP000792457">
    <property type="component" value="Unassembled WGS sequence"/>
</dbReference>
<evidence type="ECO:0000256" key="1">
    <source>
        <dbReference type="SAM" id="MobiDB-lite"/>
    </source>
</evidence>
<dbReference type="OrthoDB" id="296522at2759"/>
<sequence>MNKQEDFKEFIDAESLMPLPTRDFPQQAQTSANTPPPNAIEMMSFRPGAISDASSLRGIENSSSGTAIRDRRECERDSGSSVDSSETFASCRTHPSASQADLLDDDANNLYVNPLDSTRKGAKGGEMNLTSPMTPASGALVPFSSSATPVLTSPTQIGGMTKSASGDTALVSALRGLLAEEASGTTFGPKTDKIGGGSGTRFQLGSRSSLDDTPLPKHRKTRFQQGTKPRTRFGEMDKGSIEDAVWAEAAMTSGTASIAGGIVPDKLHHNRSSSTGRKPSLFATPGRSLASSATRILNHHLFGLQSLATYRAGKNGSKSSLSVESIDNSAEHRRKKSILKKSDSTGGSGDYSNGNGTKAICGTGMISMGSSSEAAGSGGSDGGSTGTVSHRHFHHQRSLLMADPETEKLIPIDSPKFGSSSDNGGVSSGDMPPASEEFPSRSRTSKTASGIASRQQGLSTSDTAHSTNLLSKGIGPKTNLKPHVLPIKFILNPDQNAPKNCTPGTDDPGKRWGLDTITKNTSNINPGRGVTGVSATTLTRRIPLSYPILSQPSSDSLLGNTVSQTERFQGKTCGSCGKTIVAPGEGTTTANSTKGISRSSWSHSSSKTTAKALIGGKETGQKCQHCGAGALPEKLLICLPTKAEKKPLVDDLLFADSSPTEETRLLENVVGDQGKTGENTVSSTDGVLGTSGVRKILPPS</sequence>
<name>A0A8K0P1G9_LADFU</name>